<accession>A0A6C2TWA1</accession>
<dbReference type="AlphaFoldDB" id="A0A6C2TWA1"/>
<keyword evidence="2" id="KW-1133">Transmembrane helix</keyword>
<dbReference type="Gene3D" id="2.60.200.20">
    <property type="match status" value="2"/>
</dbReference>
<dbReference type="PROSITE" id="PS50006">
    <property type="entry name" value="FHA_DOMAIN"/>
    <property type="match status" value="2"/>
</dbReference>
<feature type="compositionally biased region" description="Low complexity" evidence="1">
    <location>
        <begin position="252"/>
        <end position="264"/>
    </location>
</feature>
<evidence type="ECO:0000313" key="4">
    <source>
        <dbReference type="EMBL" id="VGO11940.1"/>
    </source>
</evidence>
<name>A0A6C2TWA1_PONDE</name>
<proteinExistence type="predicted"/>
<evidence type="ECO:0000256" key="1">
    <source>
        <dbReference type="SAM" id="MobiDB-lite"/>
    </source>
</evidence>
<dbReference type="SMART" id="SM00240">
    <property type="entry name" value="FHA"/>
    <property type="match status" value="2"/>
</dbReference>
<gene>
    <name evidence="4" type="ORF">PDESU_00488</name>
</gene>
<feature type="compositionally biased region" description="Basic and acidic residues" evidence="1">
    <location>
        <begin position="282"/>
        <end position="295"/>
    </location>
</feature>
<evidence type="ECO:0000259" key="3">
    <source>
        <dbReference type="PROSITE" id="PS50006"/>
    </source>
</evidence>
<dbReference type="EMBL" id="CAAHFG010000001">
    <property type="protein sequence ID" value="VGO11940.1"/>
    <property type="molecule type" value="Genomic_DNA"/>
</dbReference>
<protein>
    <recommendedName>
        <fullName evidence="3">FHA domain-containing protein</fullName>
    </recommendedName>
</protein>
<keyword evidence="2" id="KW-0812">Transmembrane</keyword>
<organism evidence="4 5">
    <name type="scientific">Pontiella desulfatans</name>
    <dbReference type="NCBI Taxonomy" id="2750659"/>
    <lineage>
        <taxon>Bacteria</taxon>
        <taxon>Pseudomonadati</taxon>
        <taxon>Kiritimatiellota</taxon>
        <taxon>Kiritimatiellia</taxon>
        <taxon>Kiritimatiellales</taxon>
        <taxon>Pontiellaceae</taxon>
        <taxon>Pontiella</taxon>
    </lineage>
</organism>
<dbReference type="InterPro" id="IPR008984">
    <property type="entry name" value="SMAD_FHA_dom_sf"/>
</dbReference>
<feature type="region of interest" description="Disordered" evidence="1">
    <location>
        <begin position="251"/>
        <end position="295"/>
    </location>
</feature>
<keyword evidence="5" id="KW-1185">Reference proteome</keyword>
<dbReference type="SUPFAM" id="SSF49879">
    <property type="entry name" value="SMAD/FHA domain"/>
    <property type="match status" value="2"/>
</dbReference>
<evidence type="ECO:0000256" key="2">
    <source>
        <dbReference type="SAM" id="Phobius"/>
    </source>
</evidence>
<dbReference type="Proteomes" id="UP000366872">
    <property type="component" value="Unassembled WGS sequence"/>
</dbReference>
<dbReference type="RefSeq" id="WP_168441902.1">
    <property type="nucleotide sequence ID" value="NZ_CAAHFG010000001.1"/>
</dbReference>
<feature type="domain" description="FHA" evidence="3">
    <location>
        <begin position="135"/>
        <end position="180"/>
    </location>
</feature>
<dbReference type="InterPro" id="IPR000253">
    <property type="entry name" value="FHA_dom"/>
</dbReference>
<dbReference type="Pfam" id="PF00498">
    <property type="entry name" value="FHA"/>
    <property type="match status" value="2"/>
</dbReference>
<evidence type="ECO:0000313" key="5">
    <source>
        <dbReference type="Proteomes" id="UP000366872"/>
    </source>
</evidence>
<reference evidence="4 5" key="1">
    <citation type="submission" date="2019-04" db="EMBL/GenBank/DDBJ databases">
        <authorList>
            <person name="Van Vliet M D."/>
        </authorList>
    </citation>
    <scope>NUCLEOTIDE SEQUENCE [LARGE SCALE GENOMIC DNA]</scope>
    <source>
        <strain evidence="4 5">F1</strain>
    </source>
</reference>
<sequence length="738" mass="81810">MDSNAVLRLTETDGGGNSTELPLVKMSESTITIGRGGEADIRFGEGDQSVSRHQFEVSFRGGSPTLKNTGRNPVVYKSGRKQLASGAEINIDSGLEVTFRESKLRFDVEVPEVYCLKTKGAGGRAEFEIERDRKYTVGRSPECDITLDSSGVSRRHCRLQLEAGEVLNVHDLGSVNGVRLFLKGELQPESPDMEVPCGVKFLIGDIECVLEKKGQESGGRKPIALPAVLVVVLLLLISSALFLVLKPGGSDGPSVEPDESSPSVAGTTQETGVSDLPLRPTEPPRNEEESARQRNIDRIQAIIRDDASFDKKAYRFAGLAKDSKFKSLVPFCKQLDEYYSQCGKLEKMNVELLKEYEKRMEEARGSIERLEFDFSTSLSFGALKNESDKLMASYATVSSLLQGIGLEAPEFPAELTVAAADLVEKARLYQDETQSISYIWTDLENSSFDAPSKFKEKEMKLSIDALYPGEGIAPDVCAKIGGIINYREQMWSVYQGLIDQVGTVLTNYTESGESKVCEPERWVMQPLRTTIDAPVPNYYGEPPPLAAVSSYLYGQLEAISSTWTNLEFLTHCSGWKSGLEQRQLGFGEIDRVLPLVDRLCVEASLKSAADLDAGLNQYRQITDRLKPGDELDLSDAKKLILAYNLCHRYLEHEVFSKLREESTRTAERVGNDCLMRVVDRLKKECAEGLALDGPERDACVDKAGKILEILDLAVSMPPEFETQIKGRRDWVESKRRKI</sequence>
<feature type="transmembrane region" description="Helical" evidence="2">
    <location>
        <begin position="223"/>
        <end position="245"/>
    </location>
</feature>
<keyword evidence="2" id="KW-0472">Membrane</keyword>
<dbReference type="CDD" id="cd00060">
    <property type="entry name" value="FHA"/>
    <property type="match status" value="2"/>
</dbReference>
<feature type="domain" description="FHA" evidence="3">
    <location>
        <begin position="31"/>
        <end position="81"/>
    </location>
</feature>